<keyword evidence="15" id="KW-1185">Reference proteome</keyword>
<dbReference type="Proteomes" id="UP000235965">
    <property type="component" value="Unassembled WGS sequence"/>
</dbReference>
<dbReference type="InterPro" id="IPR001839">
    <property type="entry name" value="TGF-b_C"/>
</dbReference>
<dbReference type="CDD" id="cd13760">
    <property type="entry name" value="TGF_beta_BMP2_like"/>
    <property type="match status" value="1"/>
</dbReference>
<keyword evidence="4" id="KW-0964">Secreted</keyword>
<keyword evidence="5" id="KW-0732">Signal</keyword>
<evidence type="ECO:0000256" key="5">
    <source>
        <dbReference type="ARBA" id="ARBA00022729"/>
    </source>
</evidence>
<dbReference type="Gene3D" id="2.10.90.10">
    <property type="entry name" value="Cystine-knot cytokines"/>
    <property type="match status" value="1"/>
</dbReference>
<comment type="subcellular location">
    <subcellularLocation>
        <location evidence="1">Secreted</location>
    </subcellularLocation>
</comment>
<dbReference type="EMBL" id="NEVH01018372">
    <property type="protein sequence ID" value="PNF23658.1"/>
    <property type="molecule type" value="Genomic_DNA"/>
</dbReference>
<accession>A0A2J7Q4Z8</accession>
<dbReference type="SMART" id="SM00204">
    <property type="entry name" value="TGFB"/>
    <property type="match status" value="1"/>
</dbReference>
<dbReference type="GO" id="GO:0008083">
    <property type="term" value="F:growth factor activity"/>
    <property type="evidence" value="ECO:0007669"/>
    <property type="project" value="UniProtKB-KW"/>
</dbReference>
<keyword evidence="9" id="KW-0325">Glycoprotein</keyword>
<evidence type="ECO:0000256" key="11">
    <source>
        <dbReference type="RuleBase" id="RU000354"/>
    </source>
</evidence>
<dbReference type="OrthoDB" id="5987191at2759"/>
<dbReference type="FunCoup" id="A0A2J7Q4Z8">
    <property type="interactions" value="93"/>
</dbReference>
<dbReference type="PROSITE" id="PS00250">
    <property type="entry name" value="TGF_BETA_1"/>
    <property type="match status" value="1"/>
</dbReference>
<dbReference type="GO" id="GO:0051094">
    <property type="term" value="P:positive regulation of developmental process"/>
    <property type="evidence" value="ECO:0007669"/>
    <property type="project" value="UniProtKB-ARBA"/>
</dbReference>
<evidence type="ECO:0000256" key="9">
    <source>
        <dbReference type="ARBA" id="ARBA00023180"/>
    </source>
</evidence>
<dbReference type="GO" id="GO:0051240">
    <property type="term" value="P:positive regulation of multicellular organismal process"/>
    <property type="evidence" value="ECO:0007669"/>
    <property type="project" value="UniProtKB-ARBA"/>
</dbReference>
<evidence type="ECO:0000313" key="15">
    <source>
        <dbReference type="Proteomes" id="UP000235965"/>
    </source>
</evidence>
<dbReference type="Pfam" id="PF00688">
    <property type="entry name" value="TGFb_propeptide"/>
    <property type="match status" value="1"/>
</dbReference>
<evidence type="ECO:0000256" key="7">
    <source>
        <dbReference type="ARBA" id="ARBA00023030"/>
    </source>
</evidence>
<feature type="domain" description="TGF-beta family profile" evidence="13">
    <location>
        <begin position="278"/>
        <end position="403"/>
    </location>
</feature>
<evidence type="ECO:0000256" key="12">
    <source>
        <dbReference type="SAM" id="MobiDB-lite"/>
    </source>
</evidence>
<dbReference type="Gene3D" id="2.60.120.970">
    <property type="match status" value="1"/>
</dbReference>
<evidence type="ECO:0000256" key="8">
    <source>
        <dbReference type="ARBA" id="ARBA00023157"/>
    </source>
</evidence>
<evidence type="ECO:0000256" key="4">
    <source>
        <dbReference type="ARBA" id="ARBA00022525"/>
    </source>
</evidence>
<gene>
    <name evidence="14" type="ORF">B7P43_G02473</name>
</gene>
<comment type="similarity">
    <text evidence="2 11">Belongs to the TGF-beta family.</text>
</comment>
<dbReference type="PROSITE" id="PS51362">
    <property type="entry name" value="TGF_BETA_2"/>
    <property type="match status" value="1"/>
</dbReference>
<dbReference type="PANTHER" id="PTHR11848:SF263">
    <property type="entry name" value="PROTEIN DECAPENTAPLEGIC"/>
    <property type="match status" value="1"/>
</dbReference>
<name>A0A2J7Q4Z8_9NEOP</name>
<dbReference type="InterPro" id="IPR001111">
    <property type="entry name" value="TGF-b_propeptide"/>
</dbReference>
<sequence length="403" mass="45649">MVLPVLLATLHQPACSSFSSKSANTNSLKENSEVLANVEASLLSMFGFKKRPRPAKVVVPEAMLELYRKQTGFEVDTTALPLPGRHTRTANTVRSFPHVESSADARFPSQQKFRLAFDIKNIPKGEKLKAAELQINRQPVIPEAGKETRRSNAGLSRRYLFWLLVHDIVKPGIHGRREPIIRLIDSKVIDIRDDNPVILDVVPAVERWIETPNENHGLLIEVMPVDNNINMSKSENHLRLRREINEDDREWLPKQPILFTYTDDGKNRPRYGEEIVSRSKRASQSSKRAAQSRKRKEGRENCRRYPLYVDFQDVGWNDWIVAPPGYDAFYCHGDCPFPLADHLNSTNHAIVQTLVNSVNPSAVPKACCVPTSLTSISMLYLDEESKVVLKNYQDMAVLGCGCR</sequence>
<protein>
    <recommendedName>
        <fullName evidence="10">Protein decapentaplegic</fullName>
    </recommendedName>
</protein>
<organism evidence="14 15">
    <name type="scientific">Cryptotermes secundus</name>
    <dbReference type="NCBI Taxonomy" id="105785"/>
    <lineage>
        <taxon>Eukaryota</taxon>
        <taxon>Metazoa</taxon>
        <taxon>Ecdysozoa</taxon>
        <taxon>Arthropoda</taxon>
        <taxon>Hexapoda</taxon>
        <taxon>Insecta</taxon>
        <taxon>Pterygota</taxon>
        <taxon>Neoptera</taxon>
        <taxon>Polyneoptera</taxon>
        <taxon>Dictyoptera</taxon>
        <taxon>Blattodea</taxon>
        <taxon>Blattoidea</taxon>
        <taxon>Termitoidae</taxon>
        <taxon>Kalotermitidae</taxon>
        <taxon>Cryptotermitinae</taxon>
        <taxon>Cryptotermes</taxon>
    </lineage>
</organism>
<dbReference type="AlphaFoldDB" id="A0A2J7Q4Z8"/>
<dbReference type="InterPro" id="IPR017948">
    <property type="entry name" value="TGFb_CS"/>
</dbReference>
<comment type="caution">
    <text evidence="14">The sequence shown here is derived from an EMBL/GenBank/DDBJ whole genome shotgun (WGS) entry which is preliminary data.</text>
</comment>
<dbReference type="GO" id="GO:0005615">
    <property type="term" value="C:extracellular space"/>
    <property type="evidence" value="ECO:0007669"/>
    <property type="project" value="TreeGrafter"/>
</dbReference>
<evidence type="ECO:0000256" key="1">
    <source>
        <dbReference type="ARBA" id="ARBA00004613"/>
    </source>
</evidence>
<evidence type="ECO:0000313" key="14">
    <source>
        <dbReference type="EMBL" id="PNF23658.1"/>
    </source>
</evidence>
<proteinExistence type="inferred from homology"/>
<keyword evidence="6" id="KW-0221">Differentiation</keyword>
<dbReference type="FunFam" id="2.10.90.10:FF:000103">
    <property type="entry name" value="Bone morphogenetic protein 16"/>
    <property type="match status" value="1"/>
</dbReference>
<evidence type="ECO:0000256" key="6">
    <source>
        <dbReference type="ARBA" id="ARBA00022782"/>
    </source>
</evidence>
<dbReference type="SUPFAM" id="SSF57501">
    <property type="entry name" value="Cystine-knot cytokines"/>
    <property type="match status" value="1"/>
</dbReference>
<keyword evidence="7 11" id="KW-0339">Growth factor</keyword>
<evidence type="ECO:0000256" key="10">
    <source>
        <dbReference type="ARBA" id="ARBA00074604"/>
    </source>
</evidence>
<evidence type="ECO:0000256" key="2">
    <source>
        <dbReference type="ARBA" id="ARBA00006656"/>
    </source>
</evidence>
<evidence type="ECO:0000256" key="3">
    <source>
        <dbReference type="ARBA" id="ARBA00022473"/>
    </source>
</evidence>
<dbReference type="GO" id="GO:0030154">
    <property type="term" value="P:cell differentiation"/>
    <property type="evidence" value="ECO:0007669"/>
    <property type="project" value="UniProtKB-KW"/>
</dbReference>
<evidence type="ECO:0000259" key="13">
    <source>
        <dbReference type="PROSITE" id="PS51362"/>
    </source>
</evidence>
<dbReference type="PANTHER" id="PTHR11848">
    <property type="entry name" value="TGF-BETA FAMILY"/>
    <property type="match status" value="1"/>
</dbReference>
<dbReference type="FunFam" id="2.60.120.970:FF:000018">
    <property type="entry name" value="Decapentaplegic, isoform A"/>
    <property type="match status" value="1"/>
</dbReference>
<dbReference type="InParanoid" id="A0A2J7Q4Z8"/>
<dbReference type="PRINTS" id="PR00669">
    <property type="entry name" value="INHIBINA"/>
</dbReference>
<dbReference type="GO" id="GO:0005125">
    <property type="term" value="F:cytokine activity"/>
    <property type="evidence" value="ECO:0007669"/>
    <property type="project" value="TreeGrafter"/>
</dbReference>
<dbReference type="STRING" id="105785.A0A2J7Q4Z8"/>
<feature type="region of interest" description="Disordered" evidence="12">
    <location>
        <begin position="273"/>
        <end position="297"/>
    </location>
</feature>
<keyword evidence="3" id="KW-0217">Developmental protein</keyword>
<dbReference type="InterPro" id="IPR015615">
    <property type="entry name" value="TGF-beta-rel"/>
</dbReference>
<dbReference type="Pfam" id="PF00019">
    <property type="entry name" value="TGF_beta"/>
    <property type="match status" value="1"/>
</dbReference>
<dbReference type="InterPro" id="IPR029034">
    <property type="entry name" value="Cystine-knot_cytokine"/>
</dbReference>
<reference evidence="14 15" key="1">
    <citation type="submission" date="2017-12" db="EMBL/GenBank/DDBJ databases">
        <title>Hemimetabolous genomes reveal molecular basis of termite eusociality.</title>
        <authorList>
            <person name="Harrison M.C."/>
            <person name="Jongepier E."/>
            <person name="Robertson H.M."/>
            <person name="Arning N."/>
            <person name="Bitard-Feildel T."/>
            <person name="Chao H."/>
            <person name="Childers C.P."/>
            <person name="Dinh H."/>
            <person name="Doddapaneni H."/>
            <person name="Dugan S."/>
            <person name="Gowin J."/>
            <person name="Greiner C."/>
            <person name="Han Y."/>
            <person name="Hu H."/>
            <person name="Hughes D.S.T."/>
            <person name="Huylmans A.-K."/>
            <person name="Kemena C."/>
            <person name="Kremer L.P.M."/>
            <person name="Lee S.L."/>
            <person name="Lopez-Ezquerra A."/>
            <person name="Mallet L."/>
            <person name="Monroy-Kuhn J.M."/>
            <person name="Moser A."/>
            <person name="Murali S.C."/>
            <person name="Muzny D.M."/>
            <person name="Otani S."/>
            <person name="Piulachs M.-D."/>
            <person name="Poelchau M."/>
            <person name="Qu J."/>
            <person name="Schaub F."/>
            <person name="Wada-Katsumata A."/>
            <person name="Worley K.C."/>
            <person name="Xie Q."/>
            <person name="Ylla G."/>
            <person name="Poulsen M."/>
            <person name="Gibbs R.A."/>
            <person name="Schal C."/>
            <person name="Richards S."/>
            <person name="Belles X."/>
            <person name="Korb J."/>
            <person name="Bornberg-Bauer E."/>
        </authorList>
    </citation>
    <scope>NUCLEOTIDE SEQUENCE [LARGE SCALE GENOMIC DNA]</scope>
    <source>
        <tissue evidence="14">Whole body</tissue>
    </source>
</reference>
<keyword evidence="8" id="KW-1015">Disulfide bond</keyword>